<dbReference type="Proteomes" id="UP000654345">
    <property type="component" value="Unassembled WGS sequence"/>
</dbReference>
<protein>
    <submittedName>
        <fullName evidence="1">Uncharacterized protein</fullName>
    </submittedName>
</protein>
<gene>
    <name evidence="1" type="ORF">KSB_63000</name>
</gene>
<name>A0ABQ3UYP9_9CHLR</name>
<dbReference type="EMBL" id="BNJG01000002">
    <property type="protein sequence ID" value="GHO57825.1"/>
    <property type="molecule type" value="Genomic_DNA"/>
</dbReference>
<comment type="caution">
    <text evidence="1">The sequence shown here is derived from an EMBL/GenBank/DDBJ whole genome shotgun (WGS) entry which is preliminary data.</text>
</comment>
<evidence type="ECO:0000313" key="1">
    <source>
        <dbReference type="EMBL" id="GHO57825.1"/>
    </source>
</evidence>
<accession>A0ABQ3UYP9</accession>
<sequence>MSFDLDEHDAKNLAAPVPEGCDTFFCIVLIQAQEGGRILSSAISHREANRASAISGDLVCKRAFLIFVEHRNAGPIAQQVSGTCTRTRFCV</sequence>
<evidence type="ECO:0000313" key="2">
    <source>
        <dbReference type="Proteomes" id="UP000654345"/>
    </source>
</evidence>
<reference evidence="1 2" key="1">
    <citation type="journal article" date="2021" name="Int. J. Syst. Evol. Microbiol.">
        <title>Reticulibacter mediterranei gen. nov., sp. nov., within the new family Reticulibacteraceae fam. nov., and Ktedonospora formicarum gen. nov., sp. nov., Ktedonobacter robiniae sp. nov., Dictyobacter formicarum sp. nov. and Dictyobacter arantiisoli sp. nov., belonging to the class Ktedonobacteria.</title>
        <authorList>
            <person name="Yabe S."/>
            <person name="Zheng Y."/>
            <person name="Wang C.M."/>
            <person name="Sakai Y."/>
            <person name="Abe K."/>
            <person name="Yokota A."/>
            <person name="Donadio S."/>
            <person name="Cavaletti L."/>
            <person name="Monciardini P."/>
        </authorList>
    </citation>
    <scope>NUCLEOTIDE SEQUENCE [LARGE SCALE GENOMIC DNA]</scope>
    <source>
        <strain evidence="1 2">SOSP1-30</strain>
    </source>
</reference>
<proteinExistence type="predicted"/>
<keyword evidence="2" id="KW-1185">Reference proteome</keyword>
<organism evidence="1 2">
    <name type="scientific">Ktedonobacter robiniae</name>
    <dbReference type="NCBI Taxonomy" id="2778365"/>
    <lineage>
        <taxon>Bacteria</taxon>
        <taxon>Bacillati</taxon>
        <taxon>Chloroflexota</taxon>
        <taxon>Ktedonobacteria</taxon>
        <taxon>Ktedonobacterales</taxon>
        <taxon>Ktedonobacteraceae</taxon>
        <taxon>Ktedonobacter</taxon>
    </lineage>
</organism>